<accession>A0A9D9EI16</accession>
<reference evidence="2" key="2">
    <citation type="journal article" date="2021" name="PeerJ">
        <title>Extensive microbial diversity within the chicken gut microbiome revealed by metagenomics and culture.</title>
        <authorList>
            <person name="Gilroy R."/>
            <person name="Ravi A."/>
            <person name="Getino M."/>
            <person name="Pursley I."/>
            <person name="Horton D.L."/>
            <person name="Alikhan N.F."/>
            <person name="Baker D."/>
            <person name="Gharbi K."/>
            <person name="Hall N."/>
            <person name="Watson M."/>
            <person name="Adriaenssens E.M."/>
            <person name="Foster-Nyarko E."/>
            <person name="Jarju S."/>
            <person name="Secka A."/>
            <person name="Antonio M."/>
            <person name="Oren A."/>
            <person name="Chaudhuri R.R."/>
            <person name="La Ragione R."/>
            <person name="Hildebrand F."/>
            <person name="Pallen M.J."/>
        </authorList>
    </citation>
    <scope>NUCLEOTIDE SEQUENCE</scope>
    <source>
        <strain evidence="2">20514</strain>
    </source>
</reference>
<comment type="caution">
    <text evidence="2">The sequence shown here is derived from an EMBL/GenBank/DDBJ whole genome shotgun (WGS) entry which is preliminary data.</text>
</comment>
<dbReference type="SMART" id="SM00563">
    <property type="entry name" value="PlsC"/>
    <property type="match status" value="1"/>
</dbReference>
<proteinExistence type="predicted"/>
<keyword evidence="2" id="KW-0808">Transferase</keyword>
<dbReference type="AlphaFoldDB" id="A0A9D9EI16"/>
<sequence length="398" mass="44420">MQSENSAIRKGSAFQKGVYAFCRAVIGPFVTLSLHFSYRPCRIRSKTFLALGNHTQNLDPALLVIATHKYMRFVANAAITRGFVGFIMNNFFGVIPREKGASGDEVIARIEANLKAGVSVGMFPEGNRCWDGETEFISPRTARLAKESGAALVTYRFTGGYLLHPRWADYKRRGPMRGELVHEYSPEELAAMTQDEVYEAICRDLHVNAYEEQARSGDLYPGKNLAEGMQYTAYLCPLCHGIGTVTTSGDEIRCSCGLHARYLPTGSLGEGNLPFSNLAEWNAYQKKWMQEHSGEFRTRTAEPIACDGGFRLKIVDGESSRLLSSDATMSMFGDRLELGFGDRKIVHRIEEITGFGTALKSSVYFSCGPLHYQLVSSRPVSLLKYYALWRILSGREYL</sequence>
<dbReference type="EMBL" id="JADIMQ010000051">
    <property type="protein sequence ID" value="MBO8448317.1"/>
    <property type="molecule type" value="Genomic_DNA"/>
</dbReference>
<dbReference type="Proteomes" id="UP000810252">
    <property type="component" value="Unassembled WGS sequence"/>
</dbReference>
<reference evidence="2" key="1">
    <citation type="submission" date="2020-10" db="EMBL/GenBank/DDBJ databases">
        <authorList>
            <person name="Gilroy R."/>
        </authorList>
    </citation>
    <scope>NUCLEOTIDE SEQUENCE</scope>
    <source>
        <strain evidence="2">20514</strain>
    </source>
</reference>
<dbReference type="InterPro" id="IPR002123">
    <property type="entry name" value="Plipid/glycerol_acylTrfase"/>
</dbReference>
<evidence type="ECO:0000313" key="3">
    <source>
        <dbReference type="Proteomes" id="UP000810252"/>
    </source>
</evidence>
<dbReference type="GO" id="GO:0016746">
    <property type="term" value="F:acyltransferase activity"/>
    <property type="evidence" value="ECO:0007669"/>
    <property type="project" value="UniProtKB-KW"/>
</dbReference>
<evidence type="ECO:0000313" key="2">
    <source>
        <dbReference type="EMBL" id="MBO8448317.1"/>
    </source>
</evidence>
<organism evidence="2 3">
    <name type="scientific">Candidatus Cryptobacteroides merdigallinarum</name>
    <dbReference type="NCBI Taxonomy" id="2840770"/>
    <lineage>
        <taxon>Bacteria</taxon>
        <taxon>Pseudomonadati</taxon>
        <taxon>Bacteroidota</taxon>
        <taxon>Bacteroidia</taxon>
        <taxon>Bacteroidales</taxon>
        <taxon>Candidatus Cryptobacteroides</taxon>
    </lineage>
</organism>
<dbReference type="Pfam" id="PF01553">
    <property type="entry name" value="Acyltransferase"/>
    <property type="match status" value="1"/>
</dbReference>
<keyword evidence="2" id="KW-0012">Acyltransferase</keyword>
<evidence type="ECO:0000259" key="1">
    <source>
        <dbReference type="SMART" id="SM00563"/>
    </source>
</evidence>
<protein>
    <submittedName>
        <fullName evidence="2">1-acyl-sn-glycerol-3-phosphate acyltransferase</fullName>
    </submittedName>
</protein>
<gene>
    <name evidence="2" type="ORF">IAC29_03485</name>
</gene>
<name>A0A9D9EI16_9BACT</name>
<dbReference type="SUPFAM" id="SSF69593">
    <property type="entry name" value="Glycerol-3-phosphate (1)-acyltransferase"/>
    <property type="match status" value="1"/>
</dbReference>
<dbReference type="CDD" id="cd07989">
    <property type="entry name" value="LPLAT_AGPAT-like"/>
    <property type="match status" value="1"/>
</dbReference>
<feature type="domain" description="Phospholipid/glycerol acyltransferase" evidence="1">
    <location>
        <begin position="48"/>
        <end position="161"/>
    </location>
</feature>